<evidence type="ECO:0000256" key="2">
    <source>
        <dbReference type="ARBA" id="ARBA00011238"/>
    </source>
</evidence>
<evidence type="ECO:0000256" key="8">
    <source>
        <dbReference type="ARBA" id="ARBA00022982"/>
    </source>
</evidence>
<keyword evidence="8 14" id="KW-0249">Electron transport</keyword>
<comment type="subunit">
    <text evidence="2">Heterodimer of the IorA and IorB subunits.</text>
</comment>
<dbReference type="NCBIfam" id="TIGR03336">
    <property type="entry name" value="IOR_alpha"/>
    <property type="match status" value="1"/>
</dbReference>
<dbReference type="PIRSF" id="PIRSF006439">
    <property type="entry name" value="Indolepyruvate_ferr_oxidored"/>
    <property type="match status" value="1"/>
</dbReference>
<evidence type="ECO:0000256" key="13">
    <source>
        <dbReference type="ARBA" id="ARBA00048332"/>
    </source>
</evidence>
<comment type="function">
    <text evidence="1 14">Catalyzes the ferredoxin-dependent oxidative decarboxylation of arylpyruvates.</text>
</comment>
<dbReference type="InterPro" id="IPR029061">
    <property type="entry name" value="THDP-binding"/>
</dbReference>
<evidence type="ECO:0000256" key="6">
    <source>
        <dbReference type="ARBA" id="ARBA00022485"/>
    </source>
</evidence>
<feature type="domain" description="Pyruvate flavodoxin/ferredoxin oxidoreductase pyrimidine binding" evidence="15">
    <location>
        <begin position="25"/>
        <end position="189"/>
    </location>
</feature>
<dbReference type="InterPro" id="IPR009014">
    <property type="entry name" value="Transketo_C/PFOR_II"/>
</dbReference>
<evidence type="ECO:0000256" key="12">
    <source>
        <dbReference type="ARBA" id="ARBA00030514"/>
    </source>
</evidence>
<organism evidence="17 18">
    <name type="scientific">Oceanidesulfovibrio indonesiensis</name>
    <dbReference type="NCBI Taxonomy" id="54767"/>
    <lineage>
        <taxon>Bacteria</taxon>
        <taxon>Pseudomonadati</taxon>
        <taxon>Thermodesulfobacteriota</taxon>
        <taxon>Desulfovibrionia</taxon>
        <taxon>Desulfovibrionales</taxon>
        <taxon>Desulfovibrionaceae</taxon>
        <taxon>Oceanidesulfovibrio</taxon>
    </lineage>
</organism>
<keyword evidence="11 14" id="KW-0411">Iron-sulfur</keyword>
<evidence type="ECO:0000259" key="16">
    <source>
        <dbReference type="Pfam" id="PF02775"/>
    </source>
</evidence>
<protein>
    <recommendedName>
        <fullName evidence="4 14">Indolepyruvate oxidoreductase subunit IorA</fullName>
        <shortName evidence="14">IOR</shortName>
        <ecNumber evidence="3 14">1.2.7.8</ecNumber>
    </recommendedName>
    <alternativeName>
        <fullName evidence="12 14">Indolepyruvate ferredoxin oxidoreductase subunit alpha</fullName>
    </alternativeName>
</protein>
<dbReference type="GO" id="GO:0044281">
    <property type="term" value="P:small molecule metabolic process"/>
    <property type="evidence" value="ECO:0007669"/>
    <property type="project" value="UniProtKB-ARBA"/>
</dbReference>
<dbReference type="GO" id="GO:0030976">
    <property type="term" value="F:thiamine pyrophosphate binding"/>
    <property type="evidence" value="ECO:0007669"/>
    <property type="project" value="InterPro"/>
</dbReference>
<dbReference type="OrthoDB" id="9804603at2"/>
<proteinExistence type="predicted"/>
<dbReference type="InterPro" id="IPR002880">
    <property type="entry name" value="Pyrv_Fd/Flavodoxin_OxRdtase_N"/>
</dbReference>
<evidence type="ECO:0000256" key="5">
    <source>
        <dbReference type="ARBA" id="ARBA00022448"/>
    </source>
</evidence>
<evidence type="ECO:0000256" key="10">
    <source>
        <dbReference type="ARBA" id="ARBA00023004"/>
    </source>
</evidence>
<dbReference type="PANTHER" id="PTHR43710">
    <property type="entry name" value="2-HYDROXYACYL-COA LYASE"/>
    <property type="match status" value="1"/>
</dbReference>
<comment type="catalytic activity">
    <reaction evidence="13 14">
        <text>indole-3-pyruvate + 2 oxidized [2Fe-2S]-[ferredoxin] + CoA = (indol-3-yl)acetyl-CoA + 2 reduced [2Fe-2S]-[ferredoxin] + CO2 + H(+)</text>
        <dbReference type="Rhea" id="RHEA:12645"/>
        <dbReference type="Rhea" id="RHEA-COMP:10000"/>
        <dbReference type="Rhea" id="RHEA-COMP:10001"/>
        <dbReference type="ChEBI" id="CHEBI:15378"/>
        <dbReference type="ChEBI" id="CHEBI:16526"/>
        <dbReference type="ChEBI" id="CHEBI:17640"/>
        <dbReference type="ChEBI" id="CHEBI:33737"/>
        <dbReference type="ChEBI" id="CHEBI:33738"/>
        <dbReference type="ChEBI" id="CHEBI:57271"/>
        <dbReference type="ChEBI" id="CHEBI:57287"/>
        <dbReference type="EC" id="1.2.7.8"/>
    </reaction>
</comment>
<evidence type="ECO:0000313" key="17">
    <source>
        <dbReference type="EMBL" id="TVM17289.1"/>
    </source>
</evidence>
<keyword evidence="18" id="KW-1185">Reference proteome</keyword>
<keyword evidence="9 14" id="KW-0560">Oxidoreductase</keyword>
<dbReference type="Pfam" id="PF02775">
    <property type="entry name" value="TPP_enzyme_C"/>
    <property type="match status" value="1"/>
</dbReference>
<keyword evidence="17" id="KW-0670">Pyruvate</keyword>
<dbReference type="PANTHER" id="PTHR43710:SF7">
    <property type="entry name" value="INDOLEPYRUVATE OXIDOREDUCTASE SUBUNIT IORA"/>
    <property type="match status" value="1"/>
</dbReference>
<dbReference type="InterPro" id="IPR045025">
    <property type="entry name" value="HACL1-like"/>
</dbReference>
<dbReference type="Proteomes" id="UP000448292">
    <property type="component" value="Unassembled WGS sequence"/>
</dbReference>
<comment type="caution">
    <text evidence="17">The sequence shown here is derived from an EMBL/GenBank/DDBJ whole genome shotgun (WGS) entry which is preliminary data.</text>
</comment>
<evidence type="ECO:0000256" key="14">
    <source>
        <dbReference type="PIRNR" id="PIRNR006439"/>
    </source>
</evidence>
<keyword evidence="7 14" id="KW-0479">Metal-binding</keyword>
<evidence type="ECO:0000256" key="11">
    <source>
        <dbReference type="ARBA" id="ARBA00023014"/>
    </source>
</evidence>
<dbReference type="EC" id="1.2.7.8" evidence="3 14"/>
<dbReference type="AlphaFoldDB" id="A0A7M3MF55"/>
<dbReference type="Pfam" id="PF01855">
    <property type="entry name" value="POR_N"/>
    <property type="match status" value="1"/>
</dbReference>
<dbReference type="GO" id="GO:0051539">
    <property type="term" value="F:4 iron, 4 sulfur cluster binding"/>
    <property type="evidence" value="ECO:0007669"/>
    <property type="project" value="UniProtKB-UniRule"/>
</dbReference>
<accession>A0A7M3MF55</accession>
<evidence type="ECO:0000256" key="1">
    <source>
        <dbReference type="ARBA" id="ARBA00002995"/>
    </source>
</evidence>
<dbReference type="InterPro" id="IPR011766">
    <property type="entry name" value="TPP_enzyme_TPP-bd"/>
</dbReference>
<evidence type="ECO:0000256" key="9">
    <source>
        <dbReference type="ARBA" id="ARBA00023002"/>
    </source>
</evidence>
<keyword evidence="6 14" id="KW-0004">4Fe-4S</keyword>
<dbReference type="Gene3D" id="3.40.50.970">
    <property type="match status" value="2"/>
</dbReference>
<evidence type="ECO:0000313" key="18">
    <source>
        <dbReference type="Proteomes" id="UP000448292"/>
    </source>
</evidence>
<dbReference type="CDD" id="cd07034">
    <property type="entry name" value="TPP_PYR_PFOR_IOR-alpha_like"/>
    <property type="match status" value="1"/>
</dbReference>
<reference evidence="17 18" key="1">
    <citation type="submission" date="2018-06" db="EMBL/GenBank/DDBJ databases">
        <title>Complete genome of Desulfovibrio indonesiensis P37SLT.</title>
        <authorList>
            <person name="Crispim J.S."/>
            <person name="Vidigal P.M.P."/>
            <person name="Silva L.C.F."/>
            <person name="Laguardia C.N."/>
            <person name="Araujo L.C."/>
            <person name="Dias R.S."/>
            <person name="Sousa M.P."/>
            <person name="Paula S.O."/>
            <person name="Silva C."/>
        </authorList>
    </citation>
    <scope>NUCLEOTIDE SEQUENCE [LARGE SCALE GENOMIC DNA]</scope>
    <source>
        <strain evidence="17 18">P37SLT</strain>
    </source>
</reference>
<gene>
    <name evidence="17" type="primary">iorA</name>
    <name evidence="17" type="ORF">DPQ33_08875</name>
</gene>
<feature type="domain" description="Thiamine pyrophosphate enzyme TPP-binding" evidence="16">
    <location>
        <begin position="418"/>
        <end position="551"/>
    </location>
</feature>
<sequence length="640" mass="68431">MPHPIMDTKPGETRLLLGNEAIVRGALEAGIDCVTCYPGTPSSEAPDTFYRIKHAAPESAAYHFEYSPNEKVALEVGGGASLAGALTLVTMKHVGVNVAADPLCTIAYVGSPGGLVLLSADDPGCHSSQNEQDNRYYGRLAGLPVFEPATAQECKDMTKEALLFSRRTGRPVLLRTTTRVNHIRGPVTFGERLEPASSADAKPFVKNPSKYVPIPAFARRMRLELLDHLAAVAGESEQSPWIAEHGEGDVAVIATGISRAYLNDALETTGLAGRVRVLELGLTYPLPEKRIAALMGEVKRLLVLEEGEPVLERELRELSRRAGLGTEVVGKMNGVGDDFTHVGGIGLPRFGEYETSIAANALQKLVDPSFEPSEPVSAGKAEGELPMRPPNLCAGCSHRSLYYAVRQQFGDNAIYSSDIGCYTLGILPPLSAADFLFCMGSSIPGGCGMARFDKRPVLAFIGDSTFFHSGITGLINAVFNKHEVLVVVLDNRTTAMTGHQPHPGVDATLGGPNESMVDIEAVCRAIGVQNVRKVNPNKLNSSMAALEELSALPGVKVLIAEEPCVLYARRAMKKKTAMAAEVSEQGPAVEYCLETLACPAFFREDGAVDVDPVQCSGCMVCAQITKEREDTGAIKARKKG</sequence>
<dbReference type="SUPFAM" id="SSF52922">
    <property type="entry name" value="TK C-terminal domain-like"/>
    <property type="match status" value="1"/>
</dbReference>
<dbReference type="CDD" id="cd02008">
    <property type="entry name" value="TPP_IOR_alpha"/>
    <property type="match status" value="1"/>
</dbReference>
<keyword evidence="10 14" id="KW-0408">Iron</keyword>
<dbReference type="SUPFAM" id="SSF52518">
    <property type="entry name" value="Thiamin diphosphate-binding fold (THDP-binding)"/>
    <property type="match status" value="2"/>
</dbReference>
<dbReference type="FunFam" id="3.40.50.970:FF:000039">
    <property type="entry name" value="Indolepyruvate oxidoreductase subunit IorA"/>
    <property type="match status" value="1"/>
</dbReference>
<dbReference type="GO" id="GO:0043805">
    <property type="term" value="F:indolepyruvate ferredoxin oxidoreductase activity"/>
    <property type="evidence" value="ECO:0007669"/>
    <property type="project" value="UniProtKB-UniRule"/>
</dbReference>
<evidence type="ECO:0000256" key="7">
    <source>
        <dbReference type="ARBA" id="ARBA00022723"/>
    </source>
</evidence>
<name>A0A7M3MF55_9BACT</name>
<dbReference type="GO" id="GO:0046872">
    <property type="term" value="F:metal ion binding"/>
    <property type="evidence" value="ECO:0007669"/>
    <property type="project" value="UniProtKB-UniRule"/>
</dbReference>
<dbReference type="InterPro" id="IPR017721">
    <property type="entry name" value="IorA"/>
</dbReference>
<dbReference type="EMBL" id="QMIE01000007">
    <property type="protein sequence ID" value="TVM17289.1"/>
    <property type="molecule type" value="Genomic_DNA"/>
</dbReference>
<dbReference type="RefSeq" id="WP_144302867.1">
    <property type="nucleotide sequence ID" value="NZ_QMIE01000007.1"/>
</dbReference>
<evidence type="ECO:0000259" key="15">
    <source>
        <dbReference type="Pfam" id="PF01855"/>
    </source>
</evidence>
<comment type="cofactor">
    <cofactor evidence="14">
        <name>[4Fe-4S] cluster</name>
        <dbReference type="ChEBI" id="CHEBI:49883"/>
    </cofactor>
    <text evidence="14">Binds 2 [4Fe-4S] clusters. In this family the first cluster has a non-standard and varying [4Fe-4S] binding motif CX(2)CX(2)CX(4-5)CP.</text>
</comment>
<keyword evidence="5 14" id="KW-0813">Transport</keyword>
<evidence type="ECO:0000256" key="4">
    <source>
        <dbReference type="ARBA" id="ARBA00017710"/>
    </source>
</evidence>
<evidence type="ECO:0000256" key="3">
    <source>
        <dbReference type="ARBA" id="ARBA00012812"/>
    </source>
</evidence>